<name>A0A6C0HEZ8_9ZZZZ</name>
<dbReference type="AlphaFoldDB" id="A0A6C0HEZ8"/>
<keyword evidence="6" id="KW-1015">Disulfide bond</keyword>
<protein>
    <recommendedName>
        <fullName evidence="2">thiol oxidase</fullName>
        <ecNumber evidence="2">1.8.3.2</ecNumber>
    </recommendedName>
</protein>
<dbReference type="Gene3D" id="1.20.120.310">
    <property type="entry name" value="ERV/ALR sulfhydryl oxidase domain"/>
    <property type="match status" value="1"/>
</dbReference>
<feature type="domain" description="ERV/ALR sulfhydryl oxidase" evidence="7">
    <location>
        <begin position="1"/>
        <end position="92"/>
    </location>
</feature>
<sequence>MDTRYWGPSGWRLLHLIAAKGASKSFWETLPFILPCKFCRASLTEYYYDLPIPNVHQDKWLYKIHNKVNDKLRSQGQTIKPEPSLKNVLDHYNTLLEQGCTRTYFPGWELLFSITDNHPYCSPSKPMPDAPTDTLDSIEERNRYNMLTPNERVEQLRRFWTELEKALPFQEWQTSWKKHAGPIEKAILNRRSGLSWLWKIHCGLDSDLQHLSNKSFHGLCKEVANHRSGCSTNKRAKTCRRRKTRKHSR</sequence>
<dbReference type="InterPro" id="IPR036774">
    <property type="entry name" value="ERV/ALR_sulphydryl_oxid_sf"/>
</dbReference>
<evidence type="ECO:0000256" key="1">
    <source>
        <dbReference type="ARBA" id="ARBA00001974"/>
    </source>
</evidence>
<keyword evidence="4" id="KW-0274">FAD</keyword>
<evidence type="ECO:0000259" key="7">
    <source>
        <dbReference type="PROSITE" id="PS51324"/>
    </source>
</evidence>
<evidence type="ECO:0000313" key="8">
    <source>
        <dbReference type="EMBL" id="QHT79014.1"/>
    </source>
</evidence>
<evidence type="ECO:0000256" key="6">
    <source>
        <dbReference type="ARBA" id="ARBA00023157"/>
    </source>
</evidence>
<evidence type="ECO:0000256" key="4">
    <source>
        <dbReference type="ARBA" id="ARBA00022827"/>
    </source>
</evidence>
<dbReference type="GO" id="GO:0016972">
    <property type="term" value="F:thiol oxidase activity"/>
    <property type="evidence" value="ECO:0007669"/>
    <property type="project" value="UniProtKB-EC"/>
</dbReference>
<dbReference type="InterPro" id="IPR017905">
    <property type="entry name" value="ERV/ALR_sulphydryl_oxidase"/>
</dbReference>
<evidence type="ECO:0000256" key="5">
    <source>
        <dbReference type="ARBA" id="ARBA00023002"/>
    </source>
</evidence>
<dbReference type="EC" id="1.8.3.2" evidence="2"/>
<comment type="cofactor">
    <cofactor evidence="1">
        <name>FAD</name>
        <dbReference type="ChEBI" id="CHEBI:57692"/>
    </cofactor>
</comment>
<evidence type="ECO:0000256" key="2">
    <source>
        <dbReference type="ARBA" id="ARBA00012512"/>
    </source>
</evidence>
<accession>A0A6C0HEZ8</accession>
<dbReference type="EMBL" id="MN739944">
    <property type="protein sequence ID" value="QHT79014.1"/>
    <property type="molecule type" value="Genomic_DNA"/>
</dbReference>
<reference evidence="8" key="1">
    <citation type="journal article" date="2020" name="Nature">
        <title>Giant virus diversity and host interactions through global metagenomics.</title>
        <authorList>
            <person name="Schulz F."/>
            <person name="Roux S."/>
            <person name="Paez-Espino D."/>
            <person name="Jungbluth S."/>
            <person name="Walsh D.A."/>
            <person name="Denef V.J."/>
            <person name="McMahon K.D."/>
            <person name="Konstantinidis K.T."/>
            <person name="Eloe-Fadrosh E.A."/>
            <person name="Kyrpides N.C."/>
            <person name="Woyke T."/>
        </authorList>
    </citation>
    <scope>NUCLEOTIDE SEQUENCE</scope>
    <source>
        <strain evidence="8">GVMAG-M-3300023179-97</strain>
    </source>
</reference>
<organism evidence="8">
    <name type="scientific">viral metagenome</name>
    <dbReference type="NCBI Taxonomy" id="1070528"/>
    <lineage>
        <taxon>unclassified sequences</taxon>
        <taxon>metagenomes</taxon>
        <taxon>organismal metagenomes</taxon>
    </lineage>
</organism>
<dbReference type="Pfam" id="PF04777">
    <property type="entry name" value="Evr1_Alr"/>
    <property type="match status" value="1"/>
</dbReference>
<keyword evidence="5" id="KW-0560">Oxidoreductase</keyword>
<dbReference type="SUPFAM" id="SSF69000">
    <property type="entry name" value="FAD-dependent thiol oxidase"/>
    <property type="match status" value="1"/>
</dbReference>
<keyword evidence="3" id="KW-0285">Flavoprotein</keyword>
<dbReference type="PROSITE" id="PS51324">
    <property type="entry name" value="ERV_ALR"/>
    <property type="match status" value="1"/>
</dbReference>
<evidence type="ECO:0000256" key="3">
    <source>
        <dbReference type="ARBA" id="ARBA00022630"/>
    </source>
</evidence>
<proteinExistence type="predicted"/>